<accession>A0A2B7XQP7</accession>
<reference evidence="12 13" key="1">
    <citation type="submission" date="2017-10" db="EMBL/GenBank/DDBJ databases">
        <title>Comparative genomics in systemic dimorphic fungi from Ajellomycetaceae.</title>
        <authorList>
            <person name="Munoz J.F."/>
            <person name="Mcewen J.G."/>
            <person name="Clay O.K."/>
            <person name="Cuomo C.A."/>
        </authorList>
    </citation>
    <scope>NUCLEOTIDE SEQUENCE [LARGE SCALE GENOMIC DNA]</scope>
    <source>
        <strain evidence="12 13">UAMH7299</strain>
    </source>
</reference>
<dbReference type="Proteomes" id="UP000224634">
    <property type="component" value="Unassembled WGS sequence"/>
</dbReference>
<dbReference type="GO" id="GO:0000001">
    <property type="term" value="P:mitochondrion inheritance"/>
    <property type="evidence" value="ECO:0007669"/>
    <property type="project" value="InterPro"/>
</dbReference>
<dbReference type="GO" id="GO:0007005">
    <property type="term" value="P:mitochondrion organization"/>
    <property type="evidence" value="ECO:0007669"/>
    <property type="project" value="InterPro"/>
</dbReference>
<evidence type="ECO:0000256" key="8">
    <source>
        <dbReference type="ARBA" id="ARBA00023136"/>
    </source>
</evidence>
<dbReference type="EMBL" id="PDNA01000141">
    <property type="protein sequence ID" value="PGH10827.1"/>
    <property type="molecule type" value="Genomic_DNA"/>
</dbReference>
<evidence type="ECO:0000256" key="5">
    <source>
        <dbReference type="ARBA" id="ARBA00022946"/>
    </source>
</evidence>
<dbReference type="OrthoDB" id="17678at2759"/>
<dbReference type="PANTHER" id="PTHR31068:SF0">
    <property type="entry name" value="MITOCHONDRIAL DISTRIBUTION AND MORPHOLOGY PROTEIN 31"/>
    <property type="match status" value="1"/>
</dbReference>
<feature type="compositionally biased region" description="Basic and acidic residues" evidence="10">
    <location>
        <begin position="162"/>
        <end position="172"/>
    </location>
</feature>
<keyword evidence="8 11" id="KW-0472">Membrane</keyword>
<evidence type="ECO:0000313" key="12">
    <source>
        <dbReference type="EMBL" id="PGH10827.1"/>
    </source>
</evidence>
<evidence type="ECO:0000256" key="4">
    <source>
        <dbReference type="ARBA" id="ARBA00022792"/>
    </source>
</evidence>
<evidence type="ECO:0000256" key="2">
    <source>
        <dbReference type="ARBA" id="ARBA00005687"/>
    </source>
</evidence>
<sequence length="734" mass="82151">MSGHLGRRLYANIWKNASPFFFQAAESRSNVCSFSQSTTTPADAAQRSFCRNWTRSFSSSSPRNAKQITRRFASGGFLILGATPSSTVAAVESGSAIKISSEKIICHSGGPCGIDRRRIEKLARTAWIRGFHTSPPASSKGLRDGKNNLPYKETSPSNQKAMDIDPEHKRLPSEASQHSAQPLGPSNHAKQMMDRLPHLHRPTREELLAAATGFWSRLKVRFKWFSIRSVRPFNMDEIGAFFSWILVGHVIWVLVGTTTFFSLIILAINTVLAQETLAGWVGNYLTKSAGVRVVFESAIVPKWGDGVISFKNVFVSRRPGQGTGNVSKGSSKTAAATAAAAALREKHDGESVQQLASDEAEEDTNFTQFDVSIDTVNVTLSFAKWFNGKGLLKDVEVKGIRGVVDRTYVFWPDTDIDPKSYRHEHSPGDFELDSFKMEDVLVTVYQPNDFRPFSVSIYSCDLPKLRRQWLFYDLMSANMMSGSFDNSLFTIHPRQTHRYTGAQLNEGIQEDGKPNPWKKHSRIRIDALNIDHLNRGVEGPFSWIYEGNVDIVADIMFPADNDESLAKVMADFYDRLEATVTSNRYQPGPGYQIVDTGEPNKDSIVPTTKEVDKRFLVTDLRIHLNNVRAVVPLFTRDLSYVNNALIRPIVAYINSNRTFIPIQCRLVKRVSDFDGSWTIFDSGLMDDLSAETYEAFARDVVDDQARKRRLRKVGLWSLQLAAQAIFMGMAGNIA</sequence>
<dbReference type="AlphaFoldDB" id="A0A2B7XQP7"/>
<dbReference type="PANTHER" id="PTHR31068">
    <property type="entry name" value="MITOCHONDRIAL DISTRIBUTION AND MORPHOLOGY PROTEIN 31"/>
    <property type="match status" value="1"/>
</dbReference>
<dbReference type="STRING" id="1447883.A0A2B7XQP7"/>
<keyword evidence="6 11" id="KW-1133">Transmembrane helix</keyword>
<proteinExistence type="inferred from homology"/>
<evidence type="ECO:0000256" key="10">
    <source>
        <dbReference type="SAM" id="MobiDB-lite"/>
    </source>
</evidence>
<keyword evidence="4" id="KW-0999">Mitochondrion inner membrane</keyword>
<name>A0A2B7XQP7_POLH7</name>
<evidence type="ECO:0000256" key="11">
    <source>
        <dbReference type="SAM" id="Phobius"/>
    </source>
</evidence>
<dbReference type="Pfam" id="PF08118">
    <property type="entry name" value="MDM31_MDM32"/>
    <property type="match status" value="1"/>
</dbReference>
<comment type="subcellular location">
    <subcellularLocation>
        <location evidence="1">Mitochondrion inner membrane</location>
    </subcellularLocation>
</comment>
<keyword evidence="5" id="KW-0809">Transit peptide</keyword>
<feature type="transmembrane region" description="Helical" evidence="11">
    <location>
        <begin position="241"/>
        <end position="268"/>
    </location>
</feature>
<feature type="region of interest" description="Disordered" evidence="10">
    <location>
        <begin position="133"/>
        <end position="190"/>
    </location>
</feature>
<comment type="caution">
    <text evidence="12">The sequence shown here is derived from an EMBL/GenBank/DDBJ whole genome shotgun (WGS) entry which is preliminary data.</text>
</comment>
<comment type="function">
    <text evidence="9">Involved in the organization of the mitochondrial membranes and the global structure of the mitochondria. Also required for mitochondrial distribution and mobility as well as for the maintenance of mitochondrial DNA nucleoids structures.</text>
</comment>
<protein>
    <recommendedName>
        <fullName evidence="14">Mitochondrial distribution and morphology protein 31</fullName>
    </recommendedName>
</protein>
<dbReference type="GO" id="GO:0005743">
    <property type="term" value="C:mitochondrial inner membrane"/>
    <property type="evidence" value="ECO:0007669"/>
    <property type="project" value="UniProtKB-SubCell"/>
</dbReference>
<keyword evidence="13" id="KW-1185">Reference proteome</keyword>
<evidence type="ECO:0000256" key="1">
    <source>
        <dbReference type="ARBA" id="ARBA00004273"/>
    </source>
</evidence>
<evidence type="ECO:0000313" key="13">
    <source>
        <dbReference type="Proteomes" id="UP000224634"/>
    </source>
</evidence>
<evidence type="ECO:0000256" key="6">
    <source>
        <dbReference type="ARBA" id="ARBA00022989"/>
    </source>
</evidence>
<keyword evidence="3 11" id="KW-0812">Transmembrane</keyword>
<organism evidence="12 13">
    <name type="scientific">Polytolypa hystricis (strain UAMH7299)</name>
    <dbReference type="NCBI Taxonomy" id="1447883"/>
    <lineage>
        <taxon>Eukaryota</taxon>
        <taxon>Fungi</taxon>
        <taxon>Dikarya</taxon>
        <taxon>Ascomycota</taxon>
        <taxon>Pezizomycotina</taxon>
        <taxon>Eurotiomycetes</taxon>
        <taxon>Eurotiomycetidae</taxon>
        <taxon>Onygenales</taxon>
        <taxon>Onygenales incertae sedis</taxon>
        <taxon>Polytolypa</taxon>
    </lineage>
</organism>
<evidence type="ECO:0000256" key="9">
    <source>
        <dbReference type="ARBA" id="ARBA00025191"/>
    </source>
</evidence>
<gene>
    <name evidence="12" type="ORF">AJ80_07378</name>
</gene>
<dbReference type="InterPro" id="IPR012571">
    <property type="entry name" value="Mdm31/Mdm32"/>
</dbReference>
<evidence type="ECO:0008006" key="14">
    <source>
        <dbReference type="Google" id="ProtNLM"/>
    </source>
</evidence>
<keyword evidence="7" id="KW-0496">Mitochondrion</keyword>
<evidence type="ECO:0000256" key="3">
    <source>
        <dbReference type="ARBA" id="ARBA00022692"/>
    </source>
</evidence>
<evidence type="ECO:0000256" key="7">
    <source>
        <dbReference type="ARBA" id="ARBA00023128"/>
    </source>
</evidence>
<comment type="similarity">
    <text evidence="2">Belongs to the MDM31/MDM32 family.</text>
</comment>